<proteinExistence type="predicted"/>
<name>A0A089RL34_9ENTR</name>
<keyword evidence="2" id="KW-1185">Reference proteome</keyword>
<protein>
    <submittedName>
        <fullName evidence="1">Uncharacterized protein</fullName>
    </submittedName>
</protein>
<organism evidence="1 2">
    <name type="scientific">Cedecea neteri</name>
    <dbReference type="NCBI Taxonomy" id="158822"/>
    <lineage>
        <taxon>Bacteria</taxon>
        <taxon>Pseudomonadati</taxon>
        <taxon>Pseudomonadota</taxon>
        <taxon>Gammaproteobacteria</taxon>
        <taxon>Enterobacterales</taxon>
        <taxon>Enterobacteriaceae</taxon>
        <taxon>Cedecea</taxon>
    </lineage>
</organism>
<dbReference type="EMBL" id="CP009451">
    <property type="protein sequence ID" value="AIR07160.1"/>
    <property type="molecule type" value="Genomic_DNA"/>
</dbReference>
<reference evidence="1 2" key="1">
    <citation type="submission" date="2014-09" db="EMBL/GenBank/DDBJ databases">
        <title>Cedecea neteri SSMD04 Genome Sequencing.</title>
        <authorList>
            <person name="Tan J.-Y."/>
        </authorList>
    </citation>
    <scope>NUCLEOTIDE SEQUENCE [LARGE SCALE GENOMIC DNA]</scope>
    <source>
        <strain evidence="1 2">SSMD04</strain>
    </source>
</reference>
<dbReference type="KEGG" id="cnt:JT31_21870"/>
<gene>
    <name evidence="1" type="ORF">JT31_21870</name>
</gene>
<sequence length="64" mass="7065">MKKVFIDAKRAGDRKVIEMSVGSITAVYRCVGDLSQLKATGRGNVRQVKALLREFVRNSDPATI</sequence>
<dbReference type="Proteomes" id="UP000029481">
    <property type="component" value="Chromosome"/>
</dbReference>
<evidence type="ECO:0000313" key="2">
    <source>
        <dbReference type="Proteomes" id="UP000029481"/>
    </source>
</evidence>
<dbReference type="AlphaFoldDB" id="A0A089RL34"/>
<evidence type="ECO:0000313" key="1">
    <source>
        <dbReference type="EMBL" id="AIR07160.1"/>
    </source>
</evidence>
<accession>A0A089RL34</accession>